<organism evidence="9 10">
    <name type="scientific">Jiangella asiatica</name>
    <dbReference type="NCBI Taxonomy" id="2530372"/>
    <lineage>
        <taxon>Bacteria</taxon>
        <taxon>Bacillati</taxon>
        <taxon>Actinomycetota</taxon>
        <taxon>Actinomycetes</taxon>
        <taxon>Jiangellales</taxon>
        <taxon>Jiangellaceae</taxon>
        <taxon>Jiangella</taxon>
    </lineage>
</organism>
<evidence type="ECO:0000256" key="7">
    <source>
        <dbReference type="RuleBase" id="RU363032"/>
    </source>
</evidence>
<feature type="transmembrane region" description="Helical" evidence="7">
    <location>
        <begin position="200"/>
        <end position="220"/>
    </location>
</feature>
<feature type="transmembrane region" description="Helical" evidence="7">
    <location>
        <begin position="232"/>
        <end position="250"/>
    </location>
</feature>
<proteinExistence type="inferred from homology"/>
<evidence type="ECO:0000256" key="6">
    <source>
        <dbReference type="ARBA" id="ARBA00023136"/>
    </source>
</evidence>
<evidence type="ECO:0000259" key="8">
    <source>
        <dbReference type="PROSITE" id="PS50928"/>
    </source>
</evidence>
<dbReference type="Gene3D" id="1.10.3720.10">
    <property type="entry name" value="MetI-like"/>
    <property type="match status" value="1"/>
</dbReference>
<dbReference type="PANTHER" id="PTHR30151:SF0">
    <property type="entry name" value="ABC TRANSPORTER PERMEASE PROTEIN MJ0413-RELATED"/>
    <property type="match status" value="1"/>
</dbReference>
<dbReference type="InterPro" id="IPR000515">
    <property type="entry name" value="MetI-like"/>
</dbReference>
<dbReference type="Proteomes" id="UP000294739">
    <property type="component" value="Unassembled WGS sequence"/>
</dbReference>
<dbReference type="GO" id="GO:0055085">
    <property type="term" value="P:transmembrane transport"/>
    <property type="evidence" value="ECO:0007669"/>
    <property type="project" value="InterPro"/>
</dbReference>
<comment type="similarity">
    <text evidence="7">Belongs to the binding-protein-dependent transport system permease family.</text>
</comment>
<comment type="caution">
    <text evidence="9">The sequence shown here is derived from an EMBL/GenBank/DDBJ whole genome shotgun (WGS) entry which is preliminary data.</text>
</comment>
<sequence>MSSTTAARTEPRSVARAALWLRAAFVLAVLVLWEVLAEVGVVDEEFASRPSAVFQALGHLAVDSQALGAAGETMAAFLTAFAIGTGAGIVTGVVFGLNRLLRDAYFPIVMVLMVVPKSVFLPLLVLFFGLGATAGIAFGVLLAFVHVTVNVVAGLDLVEQKFYDVGRAYGARPTRLFLDVILPGAAPGIFAGIWHGIRNGFVGVVIAQLFVSTNGIGYLVRLYSNNFQIDNAMALTLAMAALVILTGSLWSRLESHLTRWRD</sequence>
<evidence type="ECO:0000256" key="3">
    <source>
        <dbReference type="ARBA" id="ARBA00022475"/>
    </source>
</evidence>
<keyword evidence="2 7" id="KW-0813">Transport</keyword>
<evidence type="ECO:0000256" key="4">
    <source>
        <dbReference type="ARBA" id="ARBA00022692"/>
    </source>
</evidence>
<dbReference type="InParanoid" id="A0A4R5DTA7"/>
<evidence type="ECO:0000313" key="10">
    <source>
        <dbReference type="Proteomes" id="UP000294739"/>
    </source>
</evidence>
<dbReference type="CDD" id="cd06261">
    <property type="entry name" value="TM_PBP2"/>
    <property type="match status" value="1"/>
</dbReference>
<dbReference type="GO" id="GO:0005886">
    <property type="term" value="C:plasma membrane"/>
    <property type="evidence" value="ECO:0007669"/>
    <property type="project" value="UniProtKB-SubCell"/>
</dbReference>
<evidence type="ECO:0000313" key="9">
    <source>
        <dbReference type="EMBL" id="TDE14365.1"/>
    </source>
</evidence>
<dbReference type="RefSeq" id="WP_131891642.1">
    <property type="nucleotide sequence ID" value="NZ_SMKZ01000003.1"/>
</dbReference>
<accession>A0A4R5DTA7</accession>
<comment type="subcellular location">
    <subcellularLocation>
        <location evidence="1 7">Cell membrane</location>
        <topology evidence="1 7">Multi-pass membrane protein</topology>
    </subcellularLocation>
</comment>
<dbReference type="AlphaFoldDB" id="A0A4R5DTA7"/>
<feature type="transmembrane region" description="Helical" evidence="7">
    <location>
        <begin position="74"/>
        <end position="97"/>
    </location>
</feature>
<dbReference type="PROSITE" id="PS50928">
    <property type="entry name" value="ABC_TM1"/>
    <property type="match status" value="1"/>
</dbReference>
<feature type="transmembrane region" description="Helical" evidence="7">
    <location>
        <begin position="104"/>
        <end position="128"/>
    </location>
</feature>
<gene>
    <name evidence="9" type="ORF">E1269_04205</name>
</gene>
<reference evidence="9 10" key="1">
    <citation type="submission" date="2019-03" db="EMBL/GenBank/DDBJ databases">
        <title>Draft genome sequences of novel Actinobacteria.</title>
        <authorList>
            <person name="Sahin N."/>
            <person name="Ay H."/>
            <person name="Saygin H."/>
        </authorList>
    </citation>
    <scope>NUCLEOTIDE SEQUENCE [LARGE SCALE GENOMIC DNA]</scope>
    <source>
        <strain evidence="9 10">5K138</strain>
    </source>
</reference>
<keyword evidence="6 7" id="KW-0472">Membrane</keyword>
<dbReference type="InterPro" id="IPR035906">
    <property type="entry name" value="MetI-like_sf"/>
</dbReference>
<keyword evidence="5 7" id="KW-1133">Transmembrane helix</keyword>
<feature type="transmembrane region" description="Helical" evidence="7">
    <location>
        <begin position="134"/>
        <end position="155"/>
    </location>
</feature>
<evidence type="ECO:0000256" key="2">
    <source>
        <dbReference type="ARBA" id="ARBA00022448"/>
    </source>
</evidence>
<evidence type="ECO:0000256" key="1">
    <source>
        <dbReference type="ARBA" id="ARBA00004651"/>
    </source>
</evidence>
<keyword evidence="10" id="KW-1185">Reference proteome</keyword>
<dbReference type="SUPFAM" id="SSF161098">
    <property type="entry name" value="MetI-like"/>
    <property type="match status" value="1"/>
</dbReference>
<dbReference type="PANTHER" id="PTHR30151">
    <property type="entry name" value="ALKANE SULFONATE ABC TRANSPORTER-RELATED, MEMBRANE SUBUNIT"/>
    <property type="match status" value="1"/>
</dbReference>
<feature type="transmembrane region" description="Helical" evidence="7">
    <location>
        <begin position="176"/>
        <end position="194"/>
    </location>
</feature>
<evidence type="ECO:0000256" key="5">
    <source>
        <dbReference type="ARBA" id="ARBA00022989"/>
    </source>
</evidence>
<protein>
    <submittedName>
        <fullName evidence="9">ABC transporter permease subunit</fullName>
    </submittedName>
</protein>
<keyword evidence="3" id="KW-1003">Cell membrane</keyword>
<dbReference type="Pfam" id="PF00528">
    <property type="entry name" value="BPD_transp_1"/>
    <property type="match status" value="1"/>
</dbReference>
<feature type="domain" description="ABC transmembrane type-1" evidence="8">
    <location>
        <begin position="70"/>
        <end position="250"/>
    </location>
</feature>
<name>A0A4R5DTA7_9ACTN</name>
<keyword evidence="4 7" id="KW-0812">Transmembrane</keyword>
<dbReference type="EMBL" id="SMKZ01000003">
    <property type="protein sequence ID" value="TDE14365.1"/>
    <property type="molecule type" value="Genomic_DNA"/>
</dbReference>
<dbReference type="OrthoDB" id="7274389at2"/>